<reference evidence="3" key="1">
    <citation type="journal article" date="2019" name="Int. J. Syst. Evol. Microbiol.">
        <title>The Global Catalogue of Microorganisms (GCM) 10K type strain sequencing project: providing services to taxonomists for standard genome sequencing and annotation.</title>
        <authorList>
            <consortium name="The Broad Institute Genomics Platform"/>
            <consortium name="The Broad Institute Genome Sequencing Center for Infectious Disease"/>
            <person name="Wu L."/>
            <person name="Ma J."/>
        </authorList>
    </citation>
    <scope>NUCLEOTIDE SEQUENCE [LARGE SCALE GENOMIC DNA]</scope>
    <source>
        <strain evidence="3">CGMCC 4.7645</strain>
    </source>
</reference>
<dbReference type="RefSeq" id="WP_378270525.1">
    <property type="nucleotide sequence ID" value="NZ_JBHUKR010000023.1"/>
</dbReference>
<dbReference type="InterPro" id="IPR014001">
    <property type="entry name" value="Helicase_ATP-bd"/>
</dbReference>
<dbReference type="Gene3D" id="3.40.50.300">
    <property type="entry name" value="P-loop containing nucleotide triphosphate hydrolases"/>
    <property type="match status" value="1"/>
</dbReference>
<dbReference type="SUPFAM" id="SSF52540">
    <property type="entry name" value="P-loop containing nucleoside triphosphate hydrolases"/>
    <property type="match status" value="1"/>
</dbReference>
<evidence type="ECO:0000259" key="1">
    <source>
        <dbReference type="PROSITE" id="PS51192"/>
    </source>
</evidence>
<evidence type="ECO:0000313" key="2">
    <source>
        <dbReference type="EMBL" id="MFD2421761.1"/>
    </source>
</evidence>
<comment type="caution">
    <text evidence="2">The sequence shown here is derived from an EMBL/GenBank/DDBJ whole genome shotgun (WGS) entry which is preliminary data.</text>
</comment>
<organism evidence="2 3">
    <name type="scientific">Amycolatopsis pigmentata</name>
    <dbReference type="NCBI Taxonomy" id="450801"/>
    <lineage>
        <taxon>Bacteria</taxon>
        <taxon>Bacillati</taxon>
        <taxon>Actinomycetota</taxon>
        <taxon>Actinomycetes</taxon>
        <taxon>Pseudonocardiales</taxon>
        <taxon>Pseudonocardiaceae</taxon>
        <taxon>Amycolatopsis</taxon>
    </lineage>
</organism>
<keyword evidence="2" id="KW-0067">ATP-binding</keyword>
<dbReference type="GO" id="GO:0004386">
    <property type="term" value="F:helicase activity"/>
    <property type="evidence" value="ECO:0007669"/>
    <property type="project" value="UniProtKB-KW"/>
</dbReference>
<dbReference type="PROSITE" id="PS51192">
    <property type="entry name" value="HELICASE_ATP_BIND_1"/>
    <property type="match status" value="1"/>
</dbReference>
<keyword evidence="2" id="KW-0378">Hydrolase</keyword>
<accession>A0ABW5GA34</accession>
<dbReference type="InterPro" id="IPR027417">
    <property type="entry name" value="P-loop_NTPase"/>
</dbReference>
<dbReference type="EMBL" id="JBHUKR010000023">
    <property type="protein sequence ID" value="MFD2421761.1"/>
    <property type="molecule type" value="Genomic_DNA"/>
</dbReference>
<gene>
    <name evidence="2" type="ORF">ACFSXZ_36060</name>
</gene>
<dbReference type="InterPro" id="IPR052511">
    <property type="entry name" value="ATP-dep_Helicase"/>
</dbReference>
<name>A0ABW5GA34_9PSEU</name>
<keyword evidence="3" id="KW-1185">Reference proteome</keyword>
<feature type="domain" description="Helicase ATP-binding" evidence="1">
    <location>
        <begin position="41"/>
        <end position="204"/>
    </location>
</feature>
<keyword evidence="2" id="KW-0547">Nucleotide-binding</keyword>
<dbReference type="SMART" id="SM00487">
    <property type="entry name" value="DEXDc"/>
    <property type="match status" value="1"/>
</dbReference>
<proteinExistence type="predicted"/>
<sequence length="566" mass="61564">MAGLIALSKALHFGLLHPRVQQWVWQRGWSTLHDIQDALIPAVLDGGTDVLVAAATPAGRTAAAFLPICSELAEPAGPGVRALYIGPLEALINDRFHRVDELCEALEIPAHRWHGDVSGTREQAVPRAPSGILLITPESLEAMFVLWGKRIRSIFAALRYVVIDELHSFLGTERGSQLLSQLHRLETTLKRRVPRIGLSATLGNMSVRPDDGDRVTVLKSRAIGQDLRLRLRSSIDDKAGRIGPPPSVAALRQRLECSGSRDEPAVLRVGCSAVRSDAQTPPLDRLHLPLVQTIASIELLFQRWCEPPEPARLHLSALIQQLLSLVAQHGGVHPVEAYRVLCGQGSPFSSVTAEQFAELLRVLSSQDVLTQAGDGDLSLGGHGEATVNDHGFFAAFQAPEEYRVVHPEVRRRMRAFLEDDHTPGYADAQTRVLVEQARRAYAAFRLDEAPLLADGADTLLFPWTGDRQLNTLAVILCATGMNASADGAALRIVGTTRPEALTAVDAVACGPVPEPGEIARKVKNKATRKFDNWLSEDLLCEQYASTSLDCAGAVEAARILVREVHI</sequence>
<dbReference type="Pfam" id="PF00270">
    <property type="entry name" value="DEAD"/>
    <property type="match status" value="1"/>
</dbReference>
<dbReference type="Proteomes" id="UP001597417">
    <property type="component" value="Unassembled WGS sequence"/>
</dbReference>
<protein>
    <submittedName>
        <fullName evidence="2">DEAD/DEAH box helicase</fullName>
    </submittedName>
</protein>
<dbReference type="PANTHER" id="PTHR47962:SF5">
    <property type="entry name" value="ATP-DEPENDENT HELICASE LHR-RELATED"/>
    <property type="match status" value="1"/>
</dbReference>
<evidence type="ECO:0000313" key="3">
    <source>
        <dbReference type="Proteomes" id="UP001597417"/>
    </source>
</evidence>
<keyword evidence="2" id="KW-0347">Helicase</keyword>
<dbReference type="InterPro" id="IPR011545">
    <property type="entry name" value="DEAD/DEAH_box_helicase_dom"/>
</dbReference>
<dbReference type="PANTHER" id="PTHR47962">
    <property type="entry name" value="ATP-DEPENDENT HELICASE LHR-RELATED-RELATED"/>
    <property type="match status" value="1"/>
</dbReference>